<reference evidence="2" key="1">
    <citation type="submission" date="2020-09" db="EMBL/GenBank/DDBJ databases">
        <title>Genome-Enabled Discovery of Anthraquinone Biosynthesis in Senna tora.</title>
        <authorList>
            <person name="Kang S.-H."/>
            <person name="Pandey R.P."/>
            <person name="Lee C.-M."/>
            <person name="Sim J.-S."/>
            <person name="Jeong J.-T."/>
            <person name="Choi B.-S."/>
            <person name="Jung M."/>
            <person name="Ginzburg D."/>
            <person name="Zhao K."/>
            <person name="Won S.Y."/>
            <person name="Oh T.-J."/>
            <person name="Yu Y."/>
            <person name="Kim N.-H."/>
            <person name="Lee O.R."/>
            <person name="Lee T.-H."/>
            <person name="Bashyal P."/>
            <person name="Kim T.-S."/>
            <person name="Lee W.-H."/>
            <person name="Kawkins C."/>
            <person name="Kim C.-K."/>
            <person name="Kim J.S."/>
            <person name="Ahn B.O."/>
            <person name="Rhee S.Y."/>
            <person name="Sohng J.K."/>
        </authorList>
    </citation>
    <scope>NUCLEOTIDE SEQUENCE</scope>
    <source>
        <tissue evidence="2">Leaf</tissue>
    </source>
</reference>
<organism evidence="2 3">
    <name type="scientific">Senna tora</name>
    <dbReference type="NCBI Taxonomy" id="362788"/>
    <lineage>
        <taxon>Eukaryota</taxon>
        <taxon>Viridiplantae</taxon>
        <taxon>Streptophyta</taxon>
        <taxon>Embryophyta</taxon>
        <taxon>Tracheophyta</taxon>
        <taxon>Spermatophyta</taxon>
        <taxon>Magnoliopsida</taxon>
        <taxon>eudicotyledons</taxon>
        <taxon>Gunneridae</taxon>
        <taxon>Pentapetalae</taxon>
        <taxon>rosids</taxon>
        <taxon>fabids</taxon>
        <taxon>Fabales</taxon>
        <taxon>Fabaceae</taxon>
        <taxon>Caesalpinioideae</taxon>
        <taxon>Cassia clade</taxon>
        <taxon>Senna</taxon>
    </lineage>
</organism>
<proteinExistence type="predicted"/>
<protein>
    <recommendedName>
        <fullName evidence="1">DUF659 domain-containing protein</fullName>
    </recommendedName>
</protein>
<evidence type="ECO:0000313" key="2">
    <source>
        <dbReference type="EMBL" id="KAF7841962.1"/>
    </source>
</evidence>
<sequence length="87" mass="10123">MVELIGKFGIGLNPPSYHEIREKYLKMEVNKIDEMLQEFKDKWKRLGSDKVFEMLDEMVEKVGEENVVQVVTDNAANYKAAGQRLME</sequence>
<dbReference type="AlphaFoldDB" id="A0A834XC08"/>
<dbReference type="EMBL" id="JAAIUW010000002">
    <property type="protein sequence ID" value="KAF7841962.1"/>
    <property type="molecule type" value="Genomic_DNA"/>
</dbReference>
<keyword evidence="3" id="KW-1185">Reference proteome</keyword>
<gene>
    <name evidence="2" type="ORF">G2W53_004260</name>
</gene>
<name>A0A834XC08_9FABA</name>
<accession>A0A834XC08</accession>
<dbReference type="Pfam" id="PF04937">
    <property type="entry name" value="DUF659"/>
    <property type="match status" value="1"/>
</dbReference>
<evidence type="ECO:0000313" key="3">
    <source>
        <dbReference type="Proteomes" id="UP000634136"/>
    </source>
</evidence>
<dbReference type="PANTHER" id="PTHR32166:SF122">
    <property type="entry name" value="OS09G0499600 PROTEIN"/>
    <property type="match status" value="1"/>
</dbReference>
<feature type="domain" description="DUF659" evidence="1">
    <location>
        <begin position="49"/>
        <end position="87"/>
    </location>
</feature>
<dbReference type="OrthoDB" id="2442898at2759"/>
<dbReference type="InterPro" id="IPR007021">
    <property type="entry name" value="DUF659"/>
</dbReference>
<comment type="caution">
    <text evidence="2">The sequence shown here is derived from an EMBL/GenBank/DDBJ whole genome shotgun (WGS) entry which is preliminary data.</text>
</comment>
<dbReference type="Proteomes" id="UP000634136">
    <property type="component" value="Unassembled WGS sequence"/>
</dbReference>
<evidence type="ECO:0000259" key="1">
    <source>
        <dbReference type="Pfam" id="PF04937"/>
    </source>
</evidence>
<dbReference type="PANTHER" id="PTHR32166">
    <property type="entry name" value="OSJNBA0013A04.12 PROTEIN"/>
    <property type="match status" value="1"/>
</dbReference>